<dbReference type="HOGENOM" id="CLU_2386173_0_0_1"/>
<gene>
    <name evidence="2" type="ORF">PV06_04144</name>
</gene>
<feature type="region of interest" description="Disordered" evidence="1">
    <location>
        <begin position="69"/>
        <end position="94"/>
    </location>
</feature>
<feature type="compositionally biased region" description="Basic residues" evidence="1">
    <location>
        <begin position="69"/>
        <end position="82"/>
    </location>
</feature>
<proteinExistence type="predicted"/>
<keyword evidence="3" id="KW-1185">Reference proteome</keyword>
<reference evidence="2 3" key="1">
    <citation type="submission" date="2015-01" db="EMBL/GenBank/DDBJ databases">
        <title>The Genome Sequence of Exophiala oligosperma CBS72588.</title>
        <authorList>
            <consortium name="The Broad Institute Genomics Platform"/>
            <person name="Cuomo C."/>
            <person name="de Hoog S."/>
            <person name="Gorbushina A."/>
            <person name="Stielow B."/>
            <person name="Teixiera M."/>
            <person name="Abouelleil A."/>
            <person name="Chapman S.B."/>
            <person name="Priest M."/>
            <person name="Young S.K."/>
            <person name="Wortman J."/>
            <person name="Nusbaum C."/>
            <person name="Birren B."/>
        </authorList>
    </citation>
    <scope>NUCLEOTIDE SEQUENCE [LARGE SCALE GENOMIC DNA]</scope>
    <source>
        <strain evidence="2 3">CBS 72588</strain>
    </source>
</reference>
<organism evidence="2 3">
    <name type="scientific">Exophiala oligosperma</name>
    <dbReference type="NCBI Taxonomy" id="215243"/>
    <lineage>
        <taxon>Eukaryota</taxon>
        <taxon>Fungi</taxon>
        <taxon>Dikarya</taxon>
        <taxon>Ascomycota</taxon>
        <taxon>Pezizomycotina</taxon>
        <taxon>Eurotiomycetes</taxon>
        <taxon>Chaetothyriomycetidae</taxon>
        <taxon>Chaetothyriales</taxon>
        <taxon>Herpotrichiellaceae</taxon>
        <taxon>Exophiala</taxon>
    </lineage>
</organism>
<dbReference type="SUPFAM" id="SSF51735">
    <property type="entry name" value="NAD(P)-binding Rossmann-fold domains"/>
    <property type="match status" value="1"/>
</dbReference>
<evidence type="ECO:0000256" key="1">
    <source>
        <dbReference type="SAM" id="MobiDB-lite"/>
    </source>
</evidence>
<dbReference type="Gene3D" id="3.40.50.720">
    <property type="entry name" value="NAD(P)-binding Rossmann-like Domain"/>
    <property type="match status" value="1"/>
</dbReference>
<accession>A0A0D2ECT3</accession>
<dbReference type="RefSeq" id="XP_016266005.1">
    <property type="nucleotide sequence ID" value="XM_016405000.1"/>
</dbReference>
<evidence type="ECO:0008006" key="4">
    <source>
        <dbReference type="Google" id="ProtNLM"/>
    </source>
</evidence>
<evidence type="ECO:0000313" key="2">
    <source>
        <dbReference type="EMBL" id="KIW45789.1"/>
    </source>
</evidence>
<dbReference type="EMBL" id="KN847334">
    <property type="protein sequence ID" value="KIW45789.1"/>
    <property type="molecule type" value="Genomic_DNA"/>
</dbReference>
<evidence type="ECO:0000313" key="3">
    <source>
        <dbReference type="Proteomes" id="UP000053342"/>
    </source>
</evidence>
<dbReference type="AlphaFoldDB" id="A0A0D2ECT3"/>
<dbReference type="InterPro" id="IPR036291">
    <property type="entry name" value="NAD(P)-bd_dom_sf"/>
</dbReference>
<name>A0A0D2ECT3_9EURO</name>
<sequence>MDPVVIVTGAAGGIGLEIVRYLLEELKGRVVAVDIVRGGLDAMAEANPDRLEVILGDISAVSSHEASIRRRGLQSNRKRRLPNRSAKQLVDSAD</sequence>
<dbReference type="Proteomes" id="UP000053342">
    <property type="component" value="Unassembled WGS sequence"/>
</dbReference>
<dbReference type="GeneID" id="27356218"/>
<dbReference type="VEuPathDB" id="FungiDB:PV06_04144"/>
<protein>
    <recommendedName>
        <fullName evidence="4">3-beta hydroxysteroid dehydrogenase/isomerase domain-containing protein</fullName>
    </recommendedName>
</protein>